<evidence type="ECO:0000256" key="1">
    <source>
        <dbReference type="SAM" id="Phobius"/>
    </source>
</evidence>
<evidence type="ECO:0008006" key="4">
    <source>
        <dbReference type="Google" id="ProtNLM"/>
    </source>
</evidence>
<keyword evidence="1" id="KW-0472">Membrane</keyword>
<protein>
    <recommendedName>
        <fullName evidence="4">Phosphatidate cytidylyltransferase</fullName>
    </recommendedName>
</protein>
<evidence type="ECO:0000313" key="2">
    <source>
        <dbReference type="EMBL" id="SFI08193.1"/>
    </source>
</evidence>
<dbReference type="AlphaFoldDB" id="A0A1I3FAD1"/>
<dbReference type="OrthoDB" id="1274696at2"/>
<accession>A0A1I3FAD1</accession>
<dbReference type="EMBL" id="FOQT01000002">
    <property type="protein sequence ID" value="SFI08193.1"/>
    <property type="molecule type" value="Genomic_DNA"/>
</dbReference>
<dbReference type="Proteomes" id="UP000198931">
    <property type="component" value="Unassembled WGS sequence"/>
</dbReference>
<organism evidence="2 3">
    <name type="scientific">Halpernia frigidisoli</name>
    <dbReference type="NCBI Taxonomy" id="1125876"/>
    <lineage>
        <taxon>Bacteria</taxon>
        <taxon>Pseudomonadati</taxon>
        <taxon>Bacteroidota</taxon>
        <taxon>Flavobacteriia</taxon>
        <taxon>Flavobacteriales</taxon>
        <taxon>Weeksellaceae</taxon>
        <taxon>Chryseobacterium group</taxon>
        <taxon>Halpernia</taxon>
    </lineage>
</organism>
<dbReference type="PROSITE" id="PS51257">
    <property type="entry name" value="PROKAR_LIPOPROTEIN"/>
    <property type="match status" value="1"/>
</dbReference>
<name>A0A1I3FAD1_9FLAO</name>
<reference evidence="2 3" key="1">
    <citation type="submission" date="2016-10" db="EMBL/GenBank/DDBJ databases">
        <authorList>
            <person name="de Groot N.N."/>
        </authorList>
    </citation>
    <scope>NUCLEOTIDE SEQUENCE [LARGE SCALE GENOMIC DNA]</scope>
    <source>
        <strain evidence="2 3">DSM 26000</strain>
    </source>
</reference>
<proteinExistence type="predicted"/>
<keyword evidence="1" id="KW-0812">Transmembrane</keyword>
<dbReference type="RefSeq" id="WP_090079283.1">
    <property type="nucleotide sequence ID" value="NZ_FOQT01000002.1"/>
</dbReference>
<keyword evidence="1" id="KW-1133">Transmembrane helix</keyword>
<dbReference type="STRING" id="1125876.SAMN05443292_1250"/>
<gene>
    <name evidence="2" type="ORF">SAMN05443292_1250</name>
</gene>
<sequence length="54" mass="5980">MKKFTLLSLMAIAMFSLQSCEVIGDIFKTGMWFGVIAVVAVIGLIVWLFGRAKK</sequence>
<keyword evidence="3" id="KW-1185">Reference proteome</keyword>
<evidence type="ECO:0000313" key="3">
    <source>
        <dbReference type="Proteomes" id="UP000198931"/>
    </source>
</evidence>
<feature type="transmembrane region" description="Helical" evidence="1">
    <location>
        <begin position="30"/>
        <end position="50"/>
    </location>
</feature>